<dbReference type="Gene3D" id="3.40.50.300">
    <property type="entry name" value="P-loop containing nucleotide triphosphate hydrolases"/>
    <property type="match status" value="2"/>
</dbReference>
<feature type="domain" description="ABC transmembrane type-1" evidence="10">
    <location>
        <begin position="627"/>
        <end position="906"/>
    </location>
</feature>
<feature type="transmembrane region" description="Helical" evidence="8">
    <location>
        <begin position="142"/>
        <end position="159"/>
    </location>
</feature>
<name>A0ABR3T820_9PEZI</name>
<feature type="transmembrane region" description="Helical" evidence="8">
    <location>
        <begin position="171"/>
        <end position="189"/>
    </location>
</feature>
<dbReference type="InterPro" id="IPR003439">
    <property type="entry name" value="ABC_transporter-like_ATP-bd"/>
</dbReference>
<evidence type="ECO:0000313" key="11">
    <source>
        <dbReference type="EMBL" id="KAL1635401.1"/>
    </source>
</evidence>
<protein>
    <submittedName>
        <fullName evidence="11">Uncharacterized protein</fullName>
    </submittedName>
</protein>
<evidence type="ECO:0000256" key="8">
    <source>
        <dbReference type="SAM" id="Phobius"/>
    </source>
</evidence>
<feature type="transmembrane region" description="Helical" evidence="8">
    <location>
        <begin position="198"/>
        <end position="218"/>
    </location>
</feature>
<dbReference type="InterPro" id="IPR036259">
    <property type="entry name" value="MFS_trans_sf"/>
</dbReference>
<dbReference type="InterPro" id="IPR011701">
    <property type="entry name" value="MFS"/>
</dbReference>
<dbReference type="SUPFAM" id="SSF52540">
    <property type="entry name" value="P-loop containing nucleoside triphosphate hydrolases"/>
    <property type="match status" value="2"/>
</dbReference>
<dbReference type="Gene3D" id="1.20.1560.10">
    <property type="entry name" value="ABC transporter type 1, transmembrane domain"/>
    <property type="match status" value="1"/>
</dbReference>
<dbReference type="CDD" id="cd18578">
    <property type="entry name" value="ABC_6TM_Pgp_ABCB1_D2_like"/>
    <property type="match status" value="1"/>
</dbReference>
<feature type="transmembrane region" description="Helical" evidence="8">
    <location>
        <begin position="1339"/>
        <end position="1359"/>
    </location>
</feature>
<keyword evidence="4" id="KW-0067">ATP-binding</keyword>
<evidence type="ECO:0000256" key="1">
    <source>
        <dbReference type="ARBA" id="ARBA00004141"/>
    </source>
</evidence>
<evidence type="ECO:0000259" key="10">
    <source>
        <dbReference type="PROSITE" id="PS50929"/>
    </source>
</evidence>
<dbReference type="SUPFAM" id="SSF103473">
    <property type="entry name" value="MFS general substrate transporter"/>
    <property type="match status" value="1"/>
</dbReference>
<dbReference type="Pfam" id="PF07690">
    <property type="entry name" value="MFS_1"/>
    <property type="match status" value="1"/>
</dbReference>
<dbReference type="Pfam" id="PF00005">
    <property type="entry name" value="ABC_tran"/>
    <property type="match status" value="2"/>
</dbReference>
<dbReference type="InterPro" id="IPR027417">
    <property type="entry name" value="P-loop_NTPase"/>
</dbReference>
<feature type="transmembrane region" description="Helical" evidence="8">
    <location>
        <begin position="110"/>
        <end position="130"/>
    </location>
</feature>
<dbReference type="InterPro" id="IPR036640">
    <property type="entry name" value="ABC1_TM_sf"/>
</dbReference>
<feature type="transmembrane region" description="Helical" evidence="8">
    <location>
        <begin position="420"/>
        <end position="439"/>
    </location>
</feature>
<dbReference type="EMBL" id="JAJVDC020000011">
    <property type="protein sequence ID" value="KAL1635401.1"/>
    <property type="molecule type" value="Genomic_DNA"/>
</dbReference>
<keyword evidence="5 8" id="KW-1133">Transmembrane helix</keyword>
<dbReference type="PANTHER" id="PTHR43394:SF1">
    <property type="entry name" value="ATP-BINDING CASSETTE SUB-FAMILY B MEMBER 10, MITOCHONDRIAL"/>
    <property type="match status" value="1"/>
</dbReference>
<feature type="transmembrane region" description="Helical" evidence="8">
    <location>
        <begin position="230"/>
        <end position="250"/>
    </location>
</feature>
<feature type="region of interest" description="Disordered" evidence="7">
    <location>
        <begin position="1"/>
        <end position="52"/>
    </location>
</feature>
<sequence length="1896" mass="206255">MAFKLFEKKAAADDVQPSPPETANPASVEPKSEINETAEPVHSDRGDDDKNEEHTFHGVAEMEAITSAWTTKSMLIAYALIYLNHWAMSMLSMTYTNLLPYVTSDFKKHGLLTTTNVVASIVGGVCRLPIAKIIDIWGRVEGFLLMVLIMVIGLIMMAVCNDVQTYSAATVFYKIGYTGIGYVIDVFIADTSSLRNRALIMAVNSTPYLATAFAGPAAAERFYYGAGWRWGFGVFAIVIPAVCLPMAFLFMKVRKQARDAGFADREVSGRTFWESTKYYFVEFDVIGMLLITAGWSLLLLPLTIATYQAEKWQTPYIIAMIVLGGVLNIAFGVWEKWFSPVSFVPFHLLVDRTVLPACLLSSCLFIASSCWSSYFSSFLQVALYQSISQAGYVGSIYSLGSCVWAFATGSFIRYTNHFKWLAMVASPLTVLAAGLFIKYRQPGEALSSIIGCQIFMTVGAATLVVCEQMAVMTAAAHANVAVVIALLSLFTNIGSGIGSGISGALWTNLFPQKLKEGLPQADAATIAKIYGSLVVQKKYAKGTAMRDGIVWAYGVSMKYQSIAGMAILILTIPLVACWRDYNVKETRRNKGRPGSAVRRLASRVVNPAFFSLLLDANPEPFDVSLLVTGLIVAVAAGMPFPLLCIYFGKLVDDLNSSACIDEPPASLEDMVRRKVIIVALFAVANFATIYVYMGCWTLFGERIVRRLRTRYLTALLRQEAAYFDTLPAGEVAARLDSDLHTIQQGVSEKVGIYIASVSNFLTAYAVAFVMDSKLALILFVLVPAYYAMVHVGKYFSEKYSKQVNEAVGEASSLAAESLSNIQVVQAFRLESRLEAIFAGHLLKVQPAAIRKFVAAAIQLGFLFFVAHAANSTAVWMGSKQIAESIVADTGFTFGRVYTCLLVMINAVSTKLLETIDRHSQIDGTSDFQGHIPSSFNGDIEFRDVTFEYPSRPGATVLNKLSLSIEAKKTTAIVGSSGSGKSTLASLIPRIYDVDGGEIFVDDTNVNQLNARFLRSNIAIVQQNPSLFDVSILENIAFGLVGSARRDHAFLREGLVCGALGKVAEAVQKGSSLEAAAETAATAAAKKVIRLAQDAAQRAGVMDFAGTLEHGLATRVGPGGSQLSGGQKQRVAIARALIRDAPVLILDEATSALDSASEKAIQASLEETCKGKTVIMIAHRLSTVRKADKIIAMAKGKVVEEGSYDELLQKGGLFASLVRAQDIESQENREPLISMSSGEASSAAYPERDMTDIDMDSDDDDEDLPLLESQETKHGKLHPKEQDPSFLSTFVSVVGMSRPWRSYVFIGVLAATIVGCSHSGEALIFGNMIGRITPCRGEAAVRWAGIFFSRMFFLLAVANFSANVVRGTAFGYVAEKVLVKTRILTLRSLLHHDVAWHESDGRTPDTLLAQLTTDTNSLSGMTGSVLGIAYSIVVSLGLGIIIAHIVAWKIAIVLLATVPVLLAAGFMRLRALAQFHQKHAKAFTQSVAVAKEAVDCIQTVAAFAMEDLELNVYRRALKAPYDATLRGIFTSNFWLALSFSITNLIYALAYWWGAKQTANGNYTQTQFFIVLPALLFSAQSCGQFFSLAPDISRAGVAARRILGLIEKMPPGAPTSEYQDSPAHVERFENTEDENAGLQMKQFGRRLNSGLGVSVSFADVRFSYPSRPNVEVLKGLDIHIKANQFVALTGHSGSGKSTTFALLERFYQPTSGSVKLDGKDISHTEDVSFRDDIALVPQQSVLFDGTVAFNISLGAPAGVRVSQKDIEEACKAANIHDTITSLPEGYNTRCGHHGNQFSGGQLQRLSIARALLRKPRLLLLDEPTSALDAESERIWQATLDRISRDMTVIVIAHRLATIRKADVIFLVEGGRCVDSGSHDELLLRCESYKSSVMHQTLR</sequence>
<dbReference type="PROSITE" id="PS00211">
    <property type="entry name" value="ABC_TRANSPORTER_1"/>
    <property type="match status" value="2"/>
</dbReference>
<dbReference type="InterPro" id="IPR017871">
    <property type="entry name" value="ABC_transporter-like_CS"/>
</dbReference>
<evidence type="ECO:0000256" key="2">
    <source>
        <dbReference type="ARBA" id="ARBA00022692"/>
    </source>
</evidence>
<dbReference type="InterPro" id="IPR039421">
    <property type="entry name" value="Type_1_exporter"/>
</dbReference>
<evidence type="ECO:0000256" key="7">
    <source>
        <dbReference type="SAM" id="MobiDB-lite"/>
    </source>
</evidence>
<feature type="domain" description="ABC transmembrane type-1" evidence="10">
    <location>
        <begin position="1304"/>
        <end position="1592"/>
    </location>
</feature>
<feature type="transmembrane region" description="Helical" evidence="8">
    <location>
        <begin position="445"/>
        <end position="466"/>
    </location>
</feature>
<dbReference type="Proteomes" id="UP001521116">
    <property type="component" value="Unassembled WGS sequence"/>
</dbReference>
<feature type="transmembrane region" description="Helical" evidence="8">
    <location>
        <begin position="776"/>
        <end position="795"/>
    </location>
</feature>
<feature type="compositionally biased region" description="Basic and acidic residues" evidence="7">
    <location>
        <begin position="30"/>
        <end position="52"/>
    </location>
</feature>
<evidence type="ECO:0000256" key="4">
    <source>
        <dbReference type="ARBA" id="ARBA00022840"/>
    </source>
</evidence>
<feature type="compositionally biased region" description="Basic and acidic residues" evidence="7">
    <location>
        <begin position="1"/>
        <end position="12"/>
    </location>
</feature>
<dbReference type="Pfam" id="PF00664">
    <property type="entry name" value="ABC_membrane"/>
    <property type="match status" value="2"/>
</dbReference>
<feature type="transmembrane region" description="Helical" evidence="8">
    <location>
        <begin position="623"/>
        <end position="648"/>
    </location>
</feature>
<feature type="transmembrane region" description="Helical" evidence="8">
    <location>
        <begin position="1301"/>
        <end position="1319"/>
    </location>
</feature>
<dbReference type="PROSITE" id="PS50893">
    <property type="entry name" value="ABC_TRANSPORTER_2"/>
    <property type="match status" value="2"/>
</dbReference>
<feature type="transmembrane region" description="Helical" evidence="8">
    <location>
        <begin position="852"/>
        <end position="869"/>
    </location>
</feature>
<feature type="transmembrane region" description="Helical" evidence="8">
    <location>
        <begin position="559"/>
        <end position="578"/>
    </location>
</feature>
<dbReference type="PANTHER" id="PTHR43394">
    <property type="entry name" value="ATP-DEPENDENT PERMEASE MDL1, MITOCHONDRIAL"/>
    <property type="match status" value="1"/>
</dbReference>
<dbReference type="Gene3D" id="1.20.1250.20">
    <property type="entry name" value="MFS general substrate transporter like domains"/>
    <property type="match status" value="2"/>
</dbReference>
<feature type="transmembrane region" description="Helical" evidence="8">
    <location>
        <begin position="278"/>
        <end position="304"/>
    </location>
</feature>
<feature type="transmembrane region" description="Helical" evidence="8">
    <location>
        <begin position="354"/>
        <end position="375"/>
    </location>
</feature>
<dbReference type="CDD" id="cd18577">
    <property type="entry name" value="ABC_6TM_Pgp_ABCB1_D1_like"/>
    <property type="match status" value="1"/>
</dbReference>
<feature type="region of interest" description="Disordered" evidence="7">
    <location>
        <begin position="1227"/>
        <end position="1263"/>
    </location>
</feature>
<dbReference type="SUPFAM" id="SSF90123">
    <property type="entry name" value="ABC transporter transmembrane region"/>
    <property type="match status" value="2"/>
</dbReference>
<feature type="transmembrane region" description="Helical" evidence="8">
    <location>
        <begin position="316"/>
        <end position="334"/>
    </location>
</feature>
<dbReference type="PROSITE" id="PS50929">
    <property type="entry name" value="ABC_TM1F"/>
    <property type="match status" value="2"/>
</dbReference>
<feature type="transmembrane region" description="Helical" evidence="8">
    <location>
        <begin position="75"/>
        <end position="98"/>
    </location>
</feature>
<feature type="transmembrane region" description="Helical" evidence="8">
    <location>
        <begin position="1450"/>
        <end position="1468"/>
    </location>
</feature>
<proteinExistence type="predicted"/>
<gene>
    <name evidence="11" type="ORF">SLS56_001826</name>
</gene>
<evidence type="ECO:0000256" key="6">
    <source>
        <dbReference type="ARBA" id="ARBA00023136"/>
    </source>
</evidence>
<feature type="transmembrane region" description="Helical" evidence="8">
    <location>
        <begin position="478"/>
        <end position="506"/>
    </location>
</feature>
<accession>A0ABR3T820</accession>
<comment type="caution">
    <text evidence="11">The sequence shown here is derived from an EMBL/GenBank/DDBJ whole genome shotgun (WGS) entry which is preliminary data.</text>
</comment>
<evidence type="ECO:0000256" key="3">
    <source>
        <dbReference type="ARBA" id="ARBA00022741"/>
    </source>
</evidence>
<feature type="domain" description="ABC transporter" evidence="9">
    <location>
        <begin position="939"/>
        <end position="1219"/>
    </location>
</feature>
<organism evidence="11 12">
    <name type="scientific">Neofusicoccum ribis</name>
    <dbReference type="NCBI Taxonomy" id="45134"/>
    <lineage>
        <taxon>Eukaryota</taxon>
        <taxon>Fungi</taxon>
        <taxon>Dikarya</taxon>
        <taxon>Ascomycota</taxon>
        <taxon>Pezizomycotina</taxon>
        <taxon>Dothideomycetes</taxon>
        <taxon>Dothideomycetes incertae sedis</taxon>
        <taxon>Botryosphaeriales</taxon>
        <taxon>Botryosphaeriaceae</taxon>
        <taxon>Neofusicoccum</taxon>
    </lineage>
</organism>
<evidence type="ECO:0000313" key="12">
    <source>
        <dbReference type="Proteomes" id="UP001521116"/>
    </source>
</evidence>
<keyword evidence="12" id="KW-1185">Reference proteome</keyword>
<dbReference type="InterPro" id="IPR003593">
    <property type="entry name" value="AAA+_ATPase"/>
</dbReference>
<comment type="subcellular location">
    <subcellularLocation>
        <location evidence="1">Membrane</location>
        <topology evidence="1">Multi-pass membrane protein</topology>
    </subcellularLocation>
</comment>
<feature type="transmembrane region" description="Helical" evidence="8">
    <location>
        <begin position="889"/>
        <end position="907"/>
    </location>
</feature>
<feature type="transmembrane region" description="Helical" evidence="8">
    <location>
        <begin position="1532"/>
        <end position="1552"/>
    </location>
</feature>
<keyword evidence="2 8" id="KW-0812">Transmembrane</keyword>
<evidence type="ECO:0000259" key="9">
    <source>
        <dbReference type="PROSITE" id="PS50893"/>
    </source>
</evidence>
<feature type="transmembrane region" description="Helical" evidence="8">
    <location>
        <begin position="387"/>
        <end position="408"/>
    </location>
</feature>
<dbReference type="InterPro" id="IPR011527">
    <property type="entry name" value="ABC1_TM_dom"/>
</dbReference>
<dbReference type="SMART" id="SM00382">
    <property type="entry name" value="AAA"/>
    <property type="match status" value="2"/>
</dbReference>
<feature type="transmembrane region" description="Helical" evidence="8">
    <location>
        <begin position="675"/>
        <end position="699"/>
    </location>
</feature>
<evidence type="ECO:0000256" key="5">
    <source>
        <dbReference type="ARBA" id="ARBA00022989"/>
    </source>
</evidence>
<keyword evidence="6 8" id="KW-0472">Membrane</keyword>
<feature type="domain" description="ABC transporter" evidence="9">
    <location>
        <begin position="1653"/>
        <end position="1892"/>
    </location>
</feature>
<feature type="transmembrane region" description="Helical" evidence="8">
    <location>
        <begin position="1424"/>
        <end position="1444"/>
    </location>
</feature>
<feature type="transmembrane region" description="Helical" evidence="8">
    <location>
        <begin position="750"/>
        <end position="770"/>
    </location>
</feature>
<keyword evidence="3" id="KW-0547">Nucleotide-binding</keyword>
<reference evidence="11 12" key="1">
    <citation type="submission" date="2024-02" db="EMBL/GenBank/DDBJ databases">
        <title>De novo assembly and annotation of 12 fungi associated with fruit tree decline syndrome in Ontario, Canada.</title>
        <authorList>
            <person name="Sulman M."/>
            <person name="Ellouze W."/>
            <person name="Ilyukhin E."/>
        </authorList>
    </citation>
    <scope>NUCLEOTIDE SEQUENCE [LARGE SCALE GENOMIC DNA]</scope>
    <source>
        <strain evidence="11 12">M1-105</strain>
    </source>
</reference>
<feature type="compositionally biased region" description="Acidic residues" evidence="7">
    <location>
        <begin position="1251"/>
        <end position="1263"/>
    </location>
</feature>